<dbReference type="Proteomes" id="UP000635606">
    <property type="component" value="Unassembled WGS sequence"/>
</dbReference>
<keyword evidence="3" id="KW-1003">Cell membrane</keyword>
<keyword evidence="7" id="KW-0067">ATP-binding</keyword>
<dbReference type="RefSeq" id="WP_203927849.1">
    <property type="nucleotide sequence ID" value="NZ_BOPH01000034.1"/>
</dbReference>
<dbReference type="Gene3D" id="2.40.50.910">
    <property type="entry name" value="Type VII secretion system EccB, repeat 3 domain"/>
    <property type="match status" value="1"/>
</dbReference>
<dbReference type="NCBIfam" id="TIGR03919">
    <property type="entry name" value="T7SS_EccB"/>
    <property type="match status" value="1"/>
</dbReference>
<dbReference type="Pfam" id="PF05108">
    <property type="entry name" value="T7SS_ESX1_EccB"/>
    <property type="match status" value="1"/>
</dbReference>
<name>A0A8J3ZPN8_9ACTN</name>
<dbReference type="GO" id="GO:0016787">
    <property type="term" value="F:hydrolase activity"/>
    <property type="evidence" value="ECO:0007669"/>
    <property type="project" value="UniProtKB-KW"/>
</dbReference>
<evidence type="ECO:0000313" key="13">
    <source>
        <dbReference type="Proteomes" id="UP000635606"/>
    </source>
</evidence>
<keyword evidence="8 11" id="KW-1133">Transmembrane helix</keyword>
<evidence type="ECO:0000256" key="5">
    <source>
        <dbReference type="ARBA" id="ARBA00022741"/>
    </source>
</evidence>
<dbReference type="GO" id="GO:0005886">
    <property type="term" value="C:plasma membrane"/>
    <property type="evidence" value="ECO:0007669"/>
    <property type="project" value="UniProtKB-SubCell"/>
</dbReference>
<keyword evidence="5" id="KW-0547">Nucleotide-binding</keyword>
<dbReference type="PANTHER" id="PTHR40765">
    <property type="entry name" value="ESX-2 SECRETION SYSTEM ATPASE ECCB2"/>
    <property type="match status" value="1"/>
</dbReference>
<evidence type="ECO:0000256" key="1">
    <source>
        <dbReference type="ARBA" id="ARBA00004162"/>
    </source>
</evidence>
<keyword evidence="4 11" id="KW-0812">Transmembrane</keyword>
<evidence type="ECO:0000256" key="7">
    <source>
        <dbReference type="ARBA" id="ARBA00022840"/>
    </source>
</evidence>
<evidence type="ECO:0000313" key="12">
    <source>
        <dbReference type="EMBL" id="GIJ67892.1"/>
    </source>
</evidence>
<gene>
    <name evidence="12" type="primary">eccB3</name>
    <name evidence="12" type="ORF">Voc01_028090</name>
</gene>
<comment type="subcellular location">
    <subcellularLocation>
        <location evidence="1">Cell membrane</location>
        <topology evidence="1">Single-pass membrane protein</topology>
    </subcellularLocation>
</comment>
<feature type="transmembrane region" description="Helical" evidence="11">
    <location>
        <begin position="38"/>
        <end position="61"/>
    </location>
</feature>
<dbReference type="EMBL" id="BOPH01000034">
    <property type="protein sequence ID" value="GIJ67892.1"/>
    <property type="molecule type" value="Genomic_DNA"/>
</dbReference>
<evidence type="ECO:0000256" key="10">
    <source>
        <dbReference type="SAM" id="MobiDB-lite"/>
    </source>
</evidence>
<dbReference type="InterPro" id="IPR042485">
    <property type="entry name" value="T7SS_EccB_R3"/>
</dbReference>
<dbReference type="Gene3D" id="3.30.2390.20">
    <property type="entry name" value="Type VII secretion system EccB, repeat 1 domain"/>
    <property type="match status" value="1"/>
</dbReference>
<dbReference type="GO" id="GO:0005524">
    <property type="term" value="F:ATP binding"/>
    <property type="evidence" value="ECO:0007669"/>
    <property type="project" value="UniProtKB-KW"/>
</dbReference>
<feature type="region of interest" description="Disordered" evidence="10">
    <location>
        <begin position="448"/>
        <end position="470"/>
    </location>
</feature>
<keyword evidence="13" id="KW-1185">Reference proteome</keyword>
<protein>
    <submittedName>
        <fullName evidence="12">ESX-3 secretion system ATPase EccB3</fullName>
    </submittedName>
</protein>
<dbReference type="AlphaFoldDB" id="A0A8J3ZPN8"/>
<keyword evidence="9 11" id="KW-0472">Membrane</keyword>
<proteinExistence type="inferred from homology"/>
<sequence>MATRRDQFQSYQFLVQRVLSAFVMRETDPAQSPLRRGIGAVFAGAMIAVILCAGFAVFGLITKIGSGKWRVQGAVVIEKETGAPFVYRDNILYPMVNYTSAVLAGDPPTKVFRESRRTLSRANRGNMLGIPNAPASLPDAKNTVSGPWTLCAVPGTNVAGRPSTSTSLILGSALTGRQLEADDSMLVRNIADESVHLVWQGRRFEVKEPDKTLVSLFGAQTAPTPAAPGWITGLPLGTPIAPLTVADANQPSSVTGRRVGELIVAQTGSEQQFYVVMKDGLAAITELQKAIYTGQTNSQPVSITVFEANSAPKSAQLTRPTGDQAPPVRVPRLVTAATTESACAQFRDARSAPTVSVVSGARQLTAGIPTAGALGSGTSLADRVYVPPGKAVLVTAVISGSATAGAPGVITDIGMRYPIATPEVVQALGYPPQRFVPIPASLVNRIPPGPTLDQQAARTPVDQQVRIPGR</sequence>
<dbReference type="InterPro" id="IPR044857">
    <property type="entry name" value="T7SS_EccB_R1"/>
</dbReference>
<dbReference type="GO" id="GO:0005576">
    <property type="term" value="C:extracellular region"/>
    <property type="evidence" value="ECO:0007669"/>
    <property type="project" value="TreeGrafter"/>
</dbReference>
<dbReference type="InterPro" id="IPR007795">
    <property type="entry name" value="T7SS_EccB"/>
</dbReference>
<comment type="similarity">
    <text evidence="2">Belongs to the EccB family.</text>
</comment>
<reference evidence="12" key="1">
    <citation type="submission" date="2021-01" db="EMBL/GenBank/DDBJ databases">
        <title>Whole genome shotgun sequence of Virgisporangium ochraceum NBRC 16418.</title>
        <authorList>
            <person name="Komaki H."/>
            <person name="Tamura T."/>
        </authorList>
    </citation>
    <scope>NUCLEOTIDE SEQUENCE</scope>
    <source>
        <strain evidence="12">NBRC 16418</strain>
    </source>
</reference>
<accession>A0A8J3ZPN8</accession>
<evidence type="ECO:0000256" key="11">
    <source>
        <dbReference type="SAM" id="Phobius"/>
    </source>
</evidence>
<evidence type="ECO:0000256" key="2">
    <source>
        <dbReference type="ARBA" id="ARBA00008149"/>
    </source>
</evidence>
<dbReference type="PANTHER" id="PTHR40765:SF2">
    <property type="entry name" value="ESX-2 SECRETION SYSTEM ATPASE ECCB2"/>
    <property type="match status" value="1"/>
</dbReference>
<evidence type="ECO:0000256" key="6">
    <source>
        <dbReference type="ARBA" id="ARBA00022801"/>
    </source>
</evidence>
<comment type="caution">
    <text evidence="12">The sequence shown here is derived from an EMBL/GenBank/DDBJ whole genome shotgun (WGS) entry which is preliminary data.</text>
</comment>
<evidence type="ECO:0000256" key="3">
    <source>
        <dbReference type="ARBA" id="ARBA00022475"/>
    </source>
</evidence>
<keyword evidence="6" id="KW-0378">Hydrolase</keyword>
<organism evidence="12 13">
    <name type="scientific">Virgisporangium ochraceum</name>
    <dbReference type="NCBI Taxonomy" id="65505"/>
    <lineage>
        <taxon>Bacteria</taxon>
        <taxon>Bacillati</taxon>
        <taxon>Actinomycetota</taxon>
        <taxon>Actinomycetes</taxon>
        <taxon>Micromonosporales</taxon>
        <taxon>Micromonosporaceae</taxon>
        <taxon>Virgisporangium</taxon>
    </lineage>
</organism>
<evidence type="ECO:0000256" key="8">
    <source>
        <dbReference type="ARBA" id="ARBA00022989"/>
    </source>
</evidence>
<evidence type="ECO:0000256" key="9">
    <source>
        <dbReference type="ARBA" id="ARBA00023136"/>
    </source>
</evidence>
<evidence type="ECO:0000256" key="4">
    <source>
        <dbReference type="ARBA" id="ARBA00022692"/>
    </source>
</evidence>